<reference evidence="3" key="1">
    <citation type="journal article" date="2014" name="Proc. Natl. Acad. Sci. U.S.A.">
        <title>Extensive sampling of basidiomycete genomes demonstrates inadequacy of the white-rot/brown-rot paradigm for wood decay fungi.</title>
        <authorList>
            <person name="Riley R."/>
            <person name="Salamov A.A."/>
            <person name="Brown D.W."/>
            <person name="Nagy L.G."/>
            <person name="Floudas D."/>
            <person name="Held B.W."/>
            <person name="Levasseur A."/>
            <person name="Lombard V."/>
            <person name="Morin E."/>
            <person name="Otillar R."/>
            <person name="Lindquist E.A."/>
            <person name="Sun H."/>
            <person name="LaButti K.M."/>
            <person name="Schmutz J."/>
            <person name="Jabbour D."/>
            <person name="Luo H."/>
            <person name="Baker S.E."/>
            <person name="Pisabarro A.G."/>
            <person name="Walton J.D."/>
            <person name="Blanchette R.A."/>
            <person name="Henrissat B."/>
            <person name="Martin F."/>
            <person name="Cullen D."/>
            <person name="Hibbett D.S."/>
            <person name="Grigoriev I.V."/>
        </authorList>
    </citation>
    <scope>NUCLEOTIDE SEQUENCE [LARGE SCALE GENOMIC DNA]</scope>
    <source>
        <strain evidence="3">MUCL 33604</strain>
    </source>
</reference>
<name>A0A067PX09_9AGAM</name>
<sequence>MRPDTLHTARNLSAGNENRRWHGTLRACNIGDNGQTQLCGSKGCPLCAIIKTSFDMSFYSTQTGKGRFGRGHYTSSTSSKSNDYSRNGASSTFKALLLNKVVVGRGIQMEHDDTSLTAPPAGYDSVLGEVGKRLNYDELIVYKDEAILPSYLVIYDSP</sequence>
<dbReference type="InterPro" id="IPR012317">
    <property type="entry name" value="Poly(ADP-ribose)pol_cat_dom"/>
</dbReference>
<dbReference type="PANTHER" id="PTHR31681:SF3">
    <property type="entry name" value="OS04G0690100 PROTEIN"/>
    <property type="match status" value="1"/>
</dbReference>
<dbReference type="OrthoDB" id="9514740at2759"/>
<gene>
    <name evidence="2" type="ORF">JAAARDRAFT_59795</name>
</gene>
<dbReference type="PANTHER" id="PTHR31681">
    <property type="entry name" value="C2H2-LIKE ZINC FINGER PROTEIN"/>
    <property type="match status" value="1"/>
</dbReference>
<evidence type="ECO:0000313" key="2">
    <source>
        <dbReference type="EMBL" id="KDQ55822.1"/>
    </source>
</evidence>
<evidence type="ECO:0000259" key="1">
    <source>
        <dbReference type="Pfam" id="PF00644"/>
    </source>
</evidence>
<dbReference type="HOGENOM" id="CLU_039434_2_0_1"/>
<dbReference type="Proteomes" id="UP000027265">
    <property type="component" value="Unassembled WGS sequence"/>
</dbReference>
<organism evidence="2 3">
    <name type="scientific">Jaapia argillacea MUCL 33604</name>
    <dbReference type="NCBI Taxonomy" id="933084"/>
    <lineage>
        <taxon>Eukaryota</taxon>
        <taxon>Fungi</taxon>
        <taxon>Dikarya</taxon>
        <taxon>Basidiomycota</taxon>
        <taxon>Agaricomycotina</taxon>
        <taxon>Agaricomycetes</taxon>
        <taxon>Agaricomycetidae</taxon>
        <taxon>Jaapiales</taxon>
        <taxon>Jaapiaceae</taxon>
        <taxon>Jaapia</taxon>
    </lineage>
</organism>
<dbReference type="InParanoid" id="A0A067PX09"/>
<dbReference type="AlphaFoldDB" id="A0A067PX09"/>
<feature type="domain" description="PARP catalytic" evidence="1">
    <location>
        <begin position="31"/>
        <end position="129"/>
    </location>
</feature>
<evidence type="ECO:0000313" key="3">
    <source>
        <dbReference type="Proteomes" id="UP000027265"/>
    </source>
</evidence>
<dbReference type="STRING" id="933084.A0A067PX09"/>
<dbReference type="GO" id="GO:0003950">
    <property type="term" value="F:NAD+ poly-ADP-ribosyltransferase activity"/>
    <property type="evidence" value="ECO:0007669"/>
    <property type="project" value="InterPro"/>
</dbReference>
<accession>A0A067PX09</accession>
<proteinExistence type="predicted"/>
<protein>
    <recommendedName>
        <fullName evidence="1">PARP catalytic domain-containing protein</fullName>
    </recommendedName>
</protein>
<dbReference type="EMBL" id="KL197724">
    <property type="protein sequence ID" value="KDQ55822.1"/>
    <property type="molecule type" value="Genomic_DNA"/>
</dbReference>
<keyword evidence="3" id="KW-1185">Reference proteome</keyword>
<dbReference type="Gene3D" id="3.90.228.10">
    <property type="match status" value="1"/>
</dbReference>
<dbReference type="Pfam" id="PF00644">
    <property type="entry name" value="PARP"/>
    <property type="match status" value="1"/>
</dbReference>
<dbReference type="SUPFAM" id="SSF56399">
    <property type="entry name" value="ADP-ribosylation"/>
    <property type="match status" value="1"/>
</dbReference>